<feature type="coiled-coil region" evidence="13">
    <location>
        <begin position="216"/>
        <end position="250"/>
    </location>
</feature>
<dbReference type="PANTHER" id="PTHR21625">
    <property type="entry name" value="NYD-SP28 PROTEIN"/>
    <property type="match status" value="1"/>
</dbReference>
<dbReference type="Proteomes" id="UP000283509">
    <property type="component" value="Unassembled WGS sequence"/>
</dbReference>
<evidence type="ECO:0000256" key="6">
    <source>
        <dbReference type="ARBA" id="ARBA00023212"/>
    </source>
</evidence>
<keyword evidence="6" id="KW-0206">Cytoskeleton</keyword>
<evidence type="ECO:0000256" key="12">
    <source>
        <dbReference type="ARBA" id="ARBA00045865"/>
    </source>
</evidence>
<feature type="compositionally biased region" description="Basic and acidic residues" evidence="14">
    <location>
        <begin position="466"/>
        <end position="477"/>
    </location>
</feature>
<protein>
    <recommendedName>
        <fullName evidence="10">Dynein regulatory complex subunit 2</fullName>
    </recommendedName>
    <alternativeName>
        <fullName evidence="11">Coiled-coil domain-containing protein 65</fullName>
    </alternativeName>
</protein>
<keyword evidence="4 13" id="KW-0175">Coiled coil</keyword>
<comment type="similarity">
    <text evidence="9">Belongs to the DRC2 family.</text>
</comment>
<dbReference type="GO" id="GO:0003352">
    <property type="term" value="P:regulation of cilium movement"/>
    <property type="evidence" value="ECO:0007669"/>
    <property type="project" value="TreeGrafter"/>
</dbReference>
<feature type="compositionally biased region" description="Polar residues" evidence="14">
    <location>
        <begin position="376"/>
        <end position="387"/>
    </location>
</feature>
<sequence length="625" mass="68719">MALKLADEGEKGGVNEAKLMCKWRDILRAAKTTTLRAQLKELNEIVDETTTRQDRLISLLASQVDQAQHQRTTASHNHLSAVHKLTELHEDHVAMLTQYVRSREAEVARTMAGDTEHLAAHHLHSLRRLSLVSHASQRHHDLTEKEELAAFHTTITHVTTQLEEELAAARVERESVLEDSWAKLAQSMRDHEAHTASLRANCHHLQDRVSTNQKNLVKVNQGISDMQEEVEQLRKRLKQQDAESDAAHELQHLKSILQVLRVSLTTQRLRSRTLIKAINQRGYSAKKHLEEVAKEGKAVLELASACRRLETPRDRNIPFMPSAPQPSAASLPDDPLATRLLSVPSEAASEVQIRPAVKDLETQVAVSSEADEGLGTSVNSSRRSGSTVRAPLRKVSSVMEVDEGVASVNGSSSTTAAPLTLPKIPVVAPGKGGSGGGRGSGRGSGRQRLGRDKLARINELLNHEEAAQEAAHTHGPDRSTSLDPPPDFVLQEADTVLKTHDDLRNFWRKYHHVQLERLALRSEAEALRQEGQQLRARLRYYLVSLGMTDAALTQTAAPVSVSHVTLSLYRKDDTPAKRRSKSVPAGVLGGRLMPRAAASRGALIVQEGGLLVKAAAMHATHRVLT</sequence>
<evidence type="ECO:0000313" key="16">
    <source>
        <dbReference type="EMBL" id="ROT72433.1"/>
    </source>
</evidence>
<dbReference type="STRING" id="6689.A0A3R7MY25"/>
<evidence type="ECO:0000256" key="9">
    <source>
        <dbReference type="ARBA" id="ARBA00038424"/>
    </source>
</evidence>
<dbReference type="GO" id="GO:0005858">
    <property type="term" value="C:axonemal dynein complex"/>
    <property type="evidence" value="ECO:0007669"/>
    <property type="project" value="InterPro"/>
</dbReference>
<evidence type="ECO:0000256" key="1">
    <source>
        <dbReference type="ARBA" id="ARBA00004611"/>
    </source>
</evidence>
<feature type="region of interest" description="Disordered" evidence="14">
    <location>
        <begin position="313"/>
        <end position="335"/>
    </location>
</feature>
<gene>
    <name evidence="16" type="ORF">C7M84_009198</name>
</gene>
<feature type="domain" description="Dynein regulatory complex protein 1/2 N-terminal" evidence="15">
    <location>
        <begin position="3"/>
        <end position="79"/>
    </location>
</feature>
<keyword evidence="17" id="KW-1185">Reference proteome</keyword>
<evidence type="ECO:0000256" key="13">
    <source>
        <dbReference type="SAM" id="Coils"/>
    </source>
</evidence>
<evidence type="ECO:0000256" key="14">
    <source>
        <dbReference type="SAM" id="MobiDB-lite"/>
    </source>
</evidence>
<evidence type="ECO:0000256" key="7">
    <source>
        <dbReference type="ARBA" id="ARBA00023273"/>
    </source>
</evidence>
<evidence type="ECO:0000259" key="15">
    <source>
        <dbReference type="Pfam" id="PF14772"/>
    </source>
</evidence>
<dbReference type="InterPro" id="IPR039505">
    <property type="entry name" value="DRC1/2_N"/>
</dbReference>
<proteinExistence type="inferred from homology"/>
<evidence type="ECO:0000313" key="17">
    <source>
        <dbReference type="Proteomes" id="UP000283509"/>
    </source>
</evidence>
<feature type="compositionally biased region" description="Gly residues" evidence="14">
    <location>
        <begin position="430"/>
        <end position="444"/>
    </location>
</feature>
<reference evidence="16 17" key="2">
    <citation type="submission" date="2019-01" db="EMBL/GenBank/DDBJ databases">
        <title>The decoding of complex shrimp genome reveals the adaptation for benthos swimmer, frequently molting mechanism and breeding impact on genome.</title>
        <authorList>
            <person name="Sun Y."/>
            <person name="Gao Y."/>
            <person name="Yu Y."/>
        </authorList>
    </citation>
    <scope>NUCLEOTIDE SEQUENCE [LARGE SCALE GENOMIC DNA]</scope>
    <source>
        <tissue evidence="16">Muscle</tissue>
    </source>
</reference>
<dbReference type="PANTHER" id="PTHR21625:SF0">
    <property type="entry name" value="DYNEIN REGULATORY COMPLEX SUBUNIT 2"/>
    <property type="match status" value="1"/>
</dbReference>
<comment type="caution">
    <text evidence="16">The sequence shown here is derived from an EMBL/GenBank/DDBJ whole genome shotgun (WGS) entry which is preliminary data.</text>
</comment>
<evidence type="ECO:0000256" key="5">
    <source>
        <dbReference type="ARBA" id="ARBA00023069"/>
    </source>
</evidence>
<evidence type="ECO:0000256" key="4">
    <source>
        <dbReference type="ARBA" id="ARBA00023054"/>
    </source>
</evidence>
<evidence type="ECO:0000256" key="8">
    <source>
        <dbReference type="ARBA" id="ARBA00037841"/>
    </source>
</evidence>
<keyword evidence="7" id="KW-0966">Cell projection</keyword>
<organism evidence="16 17">
    <name type="scientific">Penaeus vannamei</name>
    <name type="common">Whiteleg shrimp</name>
    <name type="synonym">Litopenaeus vannamei</name>
    <dbReference type="NCBI Taxonomy" id="6689"/>
    <lineage>
        <taxon>Eukaryota</taxon>
        <taxon>Metazoa</taxon>
        <taxon>Ecdysozoa</taxon>
        <taxon>Arthropoda</taxon>
        <taxon>Crustacea</taxon>
        <taxon>Multicrustacea</taxon>
        <taxon>Malacostraca</taxon>
        <taxon>Eumalacostraca</taxon>
        <taxon>Eucarida</taxon>
        <taxon>Decapoda</taxon>
        <taxon>Dendrobranchiata</taxon>
        <taxon>Penaeoidea</taxon>
        <taxon>Penaeidae</taxon>
        <taxon>Penaeus</taxon>
    </lineage>
</organism>
<dbReference type="AlphaFoldDB" id="A0A3R7MY25"/>
<comment type="function">
    <text evidence="12">Component of the nexin-dynein regulatory complex (N-DRC), a key regulator of ciliary/flagellar motility which maintains the alignment and integrity of the distal axoneme and regulates microtubule sliding in motile axonemes. Plays a critical role in the assembly of N-DRC and also stabilizes the assembly of multiple inner dynein arms and radial spokes. Coassembles with DRC1 to form a central scaffold needed for assembly of the N-DRC and its attachment to the outer doublet microtubules.</text>
</comment>
<feature type="region of interest" description="Disordered" evidence="14">
    <location>
        <begin position="408"/>
        <end position="451"/>
    </location>
</feature>
<reference evidence="16 17" key="1">
    <citation type="submission" date="2018-04" db="EMBL/GenBank/DDBJ databases">
        <authorList>
            <person name="Zhang X."/>
            <person name="Yuan J."/>
            <person name="Li F."/>
            <person name="Xiang J."/>
        </authorList>
    </citation>
    <scope>NUCLEOTIDE SEQUENCE [LARGE SCALE GENOMIC DNA]</scope>
    <source>
        <tissue evidence="16">Muscle</tissue>
    </source>
</reference>
<feature type="compositionally biased region" description="Polar residues" evidence="14">
    <location>
        <begin position="408"/>
        <end position="417"/>
    </location>
</feature>
<accession>A0A3R7MY25</accession>
<dbReference type="Pfam" id="PF14772">
    <property type="entry name" value="NYD-SP28"/>
    <property type="match status" value="1"/>
</dbReference>
<dbReference type="GO" id="GO:0060285">
    <property type="term" value="P:cilium-dependent cell motility"/>
    <property type="evidence" value="ECO:0007669"/>
    <property type="project" value="TreeGrafter"/>
</dbReference>
<dbReference type="EMBL" id="QCYY01002158">
    <property type="protein sequence ID" value="ROT72433.1"/>
    <property type="molecule type" value="Genomic_DNA"/>
</dbReference>
<dbReference type="GO" id="GO:0070286">
    <property type="term" value="P:axonemal dynein complex assembly"/>
    <property type="evidence" value="ECO:0007669"/>
    <property type="project" value="InterPro"/>
</dbReference>
<evidence type="ECO:0000256" key="3">
    <source>
        <dbReference type="ARBA" id="ARBA00022846"/>
    </source>
</evidence>
<dbReference type="InterPro" id="IPR039750">
    <property type="entry name" value="DRC1/DRC2"/>
</dbReference>
<feature type="region of interest" description="Disordered" evidence="14">
    <location>
        <begin position="367"/>
        <end position="391"/>
    </location>
</feature>
<keyword evidence="3" id="KW-0282">Flagellum</keyword>
<feature type="region of interest" description="Disordered" evidence="14">
    <location>
        <begin position="466"/>
        <end position="487"/>
    </location>
</feature>
<keyword evidence="5" id="KW-0969">Cilium</keyword>
<evidence type="ECO:0000256" key="2">
    <source>
        <dbReference type="ARBA" id="ARBA00022490"/>
    </source>
</evidence>
<evidence type="ECO:0000256" key="11">
    <source>
        <dbReference type="ARBA" id="ARBA00041517"/>
    </source>
</evidence>
<comment type="subcellular location">
    <subcellularLocation>
        <location evidence="1">Cytoplasm</location>
        <location evidence="1">Cytoskeleton</location>
        <location evidence="1">Flagellum axoneme</location>
    </subcellularLocation>
    <subcellularLocation>
        <location evidence="8">Cytoplasm</location>
        <location evidence="8">Cytoskeleton</location>
        <location evidence="8">Flagellum basal body</location>
    </subcellularLocation>
</comment>
<keyword evidence="2" id="KW-0963">Cytoplasm</keyword>
<feature type="coiled-coil region" evidence="13">
    <location>
        <begin position="510"/>
        <end position="537"/>
    </location>
</feature>
<name>A0A3R7MY25_PENVA</name>
<evidence type="ECO:0000256" key="10">
    <source>
        <dbReference type="ARBA" id="ARBA00040899"/>
    </source>
</evidence>